<reference evidence="2 3" key="1">
    <citation type="submission" date="2019-08" db="EMBL/GenBank/DDBJ databases">
        <title>Deep-cultivation of Planctomycetes and their phenomic and genomic characterization uncovers novel biology.</title>
        <authorList>
            <person name="Wiegand S."/>
            <person name="Jogler M."/>
            <person name="Boedeker C."/>
            <person name="Pinto D."/>
            <person name="Vollmers J."/>
            <person name="Rivas-Marin E."/>
            <person name="Kohn T."/>
            <person name="Peeters S.H."/>
            <person name="Heuer A."/>
            <person name="Rast P."/>
            <person name="Oberbeckmann S."/>
            <person name="Bunk B."/>
            <person name="Jeske O."/>
            <person name="Meyerdierks A."/>
            <person name="Storesund J.E."/>
            <person name="Kallscheuer N."/>
            <person name="Luecker S."/>
            <person name="Lage O.M."/>
            <person name="Pohl T."/>
            <person name="Merkel B.J."/>
            <person name="Hornburger P."/>
            <person name="Mueller R.-W."/>
            <person name="Bruemmer F."/>
            <person name="Labrenz M."/>
            <person name="Spormann A.M."/>
            <person name="Op Den Camp H."/>
            <person name="Overmann J."/>
            <person name="Amann R."/>
            <person name="Jetten M.S.M."/>
            <person name="Mascher T."/>
            <person name="Medema M.H."/>
            <person name="Devos D.P."/>
            <person name="Kaster A.-K."/>
            <person name="Ovreas L."/>
            <person name="Rohde M."/>
            <person name="Galperin M.Y."/>
            <person name="Jogler C."/>
        </authorList>
    </citation>
    <scope>NUCLEOTIDE SEQUENCE [LARGE SCALE GENOMIC DNA]</scope>
    <source>
        <strain evidence="2 3">LF1</strain>
    </source>
</reference>
<evidence type="ECO:0000259" key="1">
    <source>
        <dbReference type="Pfam" id="PF12146"/>
    </source>
</evidence>
<name>A0A5B1CJ75_9BACT</name>
<dbReference type="OrthoDB" id="9780269at2"/>
<gene>
    <name evidence="2" type="ORF">LF1_18760</name>
</gene>
<feature type="domain" description="Serine aminopeptidase S33" evidence="1">
    <location>
        <begin position="41"/>
        <end position="130"/>
    </location>
</feature>
<dbReference type="GO" id="GO:0016787">
    <property type="term" value="F:hydrolase activity"/>
    <property type="evidence" value="ECO:0007669"/>
    <property type="project" value="UniProtKB-KW"/>
</dbReference>
<organism evidence="2 3">
    <name type="scientific">Rubripirellula obstinata</name>
    <dbReference type="NCBI Taxonomy" id="406547"/>
    <lineage>
        <taxon>Bacteria</taxon>
        <taxon>Pseudomonadati</taxon>
        <taxon>Planctomycetota</taxon>
        <taxon>Planctomycetia</taxon>
        <taxon>Pirellulales</taxon>
        <taxon>Pirellulaceae</taxon>
        <taxon>Rubripirellula</taxon>
    </lineage>
</organism>
<dbReference type="RefSeq" id="WP_068264015.1">
    <property type="nucleotide sequence ID" value="NZ_LWSK01000054.1"/>
</dbReference>
<dbReference type="InterPro" id="IPR051044">
    <property type="entry name" value="MAG_DAG_Lipase"/>
</dbReference>
<dbReference type="PANTHER" id="PTHR11614">
    <property type="entry name" value="PHOSPHOLIPASE-RELATED"/>
    <property type="match status" value="1"/>
</dbReference>
<sequence>MTQFNFTNRHGQTLAGRMELPDGKPTGHAIFAHCFTCSKNAKAASRISKELAEHGIAALRFDFTGLGNSEGDFANTNFSSNVDDLMSAADAMAAQQMAPSLLIGHSLGGAASLMAAEKIDSIRAVATIGAPSEPAHVSHLFGDQVAAIEEDGCACVSIGGRKLRIQKHFLEDIQSNRVGESLADLKKPLMIFHSPIDTIVSIENARQIYNTARHPKSFVSIDGANHMLDDPADARFVAAMLATWADRYVVT</sequence>
<protein>
    <submittedName>
        <fullName evidence="2">Alpha/beta hydrolase family protein</fullName>
    </submittedName>
</protein>
<evidence type="ECO:0000313" key="3">
    <source>
        <dbReference type="Proteomes" id="UP000322699"/>
    </source>
</evidence>
<keyword evidence="3" id="KW-1185">Reference proteome</keyword>
<dbReference type="Gene3D" id="3.40.50.1820">
    <property type="entry name" value="alpha/beta hydrolase"/>
    <property type="match status" value="1"/>
</dbReference>
<proteinExistence type="predicted"/>
<accession>A0A5B1CJ75</accession>
<dbReference type="Pfam" id="PF12146">
    <property type="entry name" value="Hydrolase_4"/>
    <property type="match status" value="1"/>
</dbReference>
<evidence type="ECO:0000313" key="2">
    <source>
        <dbReference type="EMBL" id="KAA1259344.1"/>
    </source>
</evidence>
<keyword evidence="2" id="KW-0378">Hydrolase</keyword>
<dbReference type="AlphaFoldDB" id="A0A5B1CJ75"/>
<dbReference type="InterPro" id="IPR029058">
    <property type="entry name" value="AB_hydrolase_fold"/>
</dbReference>
<dbReference type="InterPro" id="IPR022742">
    <property type="entry name" value="Hydrolase_4"/>
</dbReference>
<dbReference type="Proteomes" id="UP000322699">
    <property type="component" value="Unassembled WGS sequence"/>
</dbReference>
<dbReference type="EMBL" id="VRLW01000001">
    <property type="protein sequence ID" value="KAA1259344.1"/>
    <property type="molecule type" value="Genomic_DNA"/>
</dbReference>
<comment type="caution">
    <text evidence="2">The sequence shown here is derived from an EMBL/GenBank/DDBJ whole genome shotgun (WGS) entry which is preliminary data.</text>
</comment>
<dbReference type="SUPFAM" id="SSF53474">
    <property type="entry name" value="alpha/beta-Hydrolases"/>
    <property type="match status" value="1"/>
</dbReference>